<dbReference type="Proteomes" id="UP000011991">
    <property type="component" value="Unassembled WGS sequence"/>
</dbReference>
<protein>
    <submittedName>
        <fullName evidence="8">Type II secretion system F domain protein</fullName>
    </submittedName>
</protein>
<gene>
    <name evidence="8" type="ORF">RMSM_01182</name>
</gene>
<evidence type="ECO:0000259" key="7">
    <source>
        <dbReference type="Pfam" id="PF00482"/>
    </source>
</evidence>
<name>M5RRD7_9BACT</name>
<dbReference type="Pfam" id="PF00482">
    <property type="entry name" value="T2SSF"/>
    <property type="match status" value="1"/>
</dbReference>
<evidence type="ECO:0000256" key="6">
    <source>
        <dbReference type="SAM" id="Phobius"/>
    </source>
</evidence>
<comment type="caution">
    <text evidence="8">The sequence shown here is derived from an EMBL/GenBank/DDBJ whole genome shotgun (WGS) entry which is preliminary data.</text>
</comment>
<dbReference type="PANTHER" id="PTHR30012:SF0">
    <property type="entry name" value="TYPE II SECRETION SYSTEM PROTEIN F-RELATED"/>
    <property type="match status" value="1"/>
</dbReference>
<evidence type="ECO:0000256" key="3">
    <source>
        <dbReference type="ARBA" id="ARBA00022692"/>
    </source>
</evidence>
<keyword evidence="5 6" id="KW-0472">Membrane</keyword>
<evidence type="ECO:0000256" key="4">
    <source>
        <dbReference type="ARBA" id="ARBA00022989"/>
    </source>
</evidence>
<evidence type="ECO:0000256" key="1">
    <source>
        <dbReference type="ARBA" id="ARBA00004651"/>
    </source>
</evidence>
<dbReference type="AlphaFoldDB" id="M5RRD7"/>
<dbReference type="InterPro" id="IPR018076">
    <property type="entry name" value="T2SS_GspF_dom"/>
</dbReference>
<dbReference type="InterPro" id="IPR003004">
    <property type="entry name" value="GspF/PilC"/>
</dbReference>
<keyword evidence="3 6" id="KW-0812">Transmembrane</keyword>
<dbReference type="EMBL" id="ANOG01000178">
    <property type="protein sequence ID" value="EMI21898.1"/>
    <property type="molecule type" value="Genomic_DNA"/>
</dbReference>
<feature type="domain" description="Type II secretion system protein GspF" evidence="7">
    <location>
        <begin position="12"/>
        <end position="131"/>
    </location>
</feature>
<dbReference type="OrthoDB" id="271428at2"/>
<dbReference type="GO" id="GO:0005886">
    <property type="term" value="C:plasma membrane"/>
    <property type="evidence" value="ECO:0007669"/>
    <property type="project" value="UniProtKB-SubCell"/>
</dbReference>
<dbReference type="PATRIC" id="fig|1265738.3.peg.1178"/>
<proteinExistence type="predicted"/>
<accession>M5RRD7</accession>
<evidence type="ECO:0000256" key="5">
    <source>
        <dbReference type="ARBA" id="ARBA00023136"/>
    </source>
</evidence>
<dbReference type="PANTHER" id="PTHR30012">
    <property type="entry name" value="GENERAL SECRETION PATHWAY PROTEIN"/>
    <property type="match status" value="1"/>
</dbReference>
<keyword evidence="4 6" id="KW-1133">Transmembrane helix</keyword>
<dbReference type="RefSeq" id="WP_008692692.1">
    <property type="nucleotide sequence ID" value="NZ_ANOG01000178.1"/>
</dbReference>
<feature type="transmembrane region" description="Helical" evidence="6">
    <location>
        <begin position="158"/>
        <end position="176"/>
    </location>
</feature>
<feature type="transmembrane region" description="Helical" evidence="6">
    <location>
        <begin position="285"/>
        <end position="312"/>
    </location>
</feature>
<evidence type="ECO:0000256" key="2">
    <source>
        <dbReference type="ARBA" id="ARBA00022475"/>
    </source>
</evidence>
<keyword evidence="2" id="KW-1003">Cell membrane</keyword>
<evidence type="ECO:0000313" key="8">
    <source>
        <dbReference type="EMBL" id="EMI21898.1"/>
    </source>
</evidence>
<feature type="transmembrane region" description="Helical" evidence="6">
    <location>
        <begin position="107"/>
        <end position="128"/>
    </location>
</feature>
<sequence length="321" mass="35523">MNEFDQIVDFNEQLVVIASTGMPIAIARSGSRQSVKETTSQLHARIGVRVARGDSIRAAIEDDSEISPQYRQSLLLLLRTGDTAAALDAATAMARSQRMLKRNISQWLFQTTIVVFLALMAFVFTLSFTTPQLESFYQDMGIQEGSVLSLLEALRESMGVWLAGLLILGIIGWWFWRRYRDHVDWSAIPGGKGYRRAVTNSELAEQMATLYDQGVSMPDSLVICGIRTGAEPTNKTKPGTGVVPAPLLQWAIGGGVDEQSRSEVLRFIAAMYRQKAERLATVWRFLVPSIATAVVGGIIVLLYALSLFLPWIHFLKVLTLA</sequence>
<comment type="subcellular location">
    <subcellularLocation>
        <location evidence="1">Cell membrane</location>
        <topology evidence="1">Multi-pass membrane protein</topology>
    </subcellularLocation>
</comment>
<evidence type="ECO:0000313" key="9">
    <source>
        <dbReference type="Proteomes" id="UP000011991"/>
    </source>
</evidence>
<keyword evidence="9" id="KW-1185">Reference proteome</keyword>
<reference evidence="8 9" key="1">
    <citation type="journal article" date="2013" name="Mar. Genomics">
        <title>Expression of sulfatases in Rhodopirellula baltica and the diversity of sulfatases in the genus Rhodopirellula.</title>
        <authorList>
            <person name="Wegner C.E."/>
            <person name="Richter-Heitmann T."/>
            <person name="Klindworth A."/>
            <person name="Klockow C."/>
            <person name="Richter M."/>
            <person name="Achstetter T."/>
            <person name="Glockner F.O."/>
            <person name="Harder J."/>
        </authorList>
    </citation>
    <scope>NUCLEOTIDE SEQUENCE [LARGE SCALE GENOMIC DNA]</scope>
    <source>
        <strain evidence="8 9">SM1</strain>
    </source>
</reference>
<organism evidence="8 9">
    <name type="scientific">Rhodopirellula maiorica SM1</name>
    <dbReference type="NCBI Taxonomy" id="1265738"/>
    <lineage>
        <taxon>Bacteria</taxon>
        <taxon>Pseudomonadati</taxon>
        <taxon>Planctomycetota</taxon>
        <taxon>Planctomycetia</taxon>
        <taxon>Pirellulales</taxon>
        <taxon>Pirellulaceae</taxon>
        <taxon>Novipirellula</taxon>
    </lineage>
</organism>